<proteinExistence type="predicted"/>
<dbReference type="AlphaFoldDB" id="A0A0F5JS51"/>
<dbReference type="STRING" id="1203610.HMPREF1536_00335"/>
<dbReference type="Pfam" id="PF20251">
    <property type="entry name" value="Big_14"/>
    <property type="match status" value="1"/>
</dbReference>
<keyword evidence="3" id="KW-1185">Reference proteome</keyword>
<gene>
    <name evidence="2" type="ORF">HMPREF1536_00335</name>
</gene>
<evidence type="ECO:0000259" key="1">
    <source>
        <dbReference type="Pfam" id="PF20251"/>
    </source>
</evidence>
<dbReference type="EMBL" id="AQHW01000002">
    <property type="protein sequence ID" value="KKB60455.1"/>
    <property type="molecule type" value="Genomic_DNA"/>
</dbReference>
<name>A0A0F5JS51_9BACT</name>
<organism evidence="2 3">
    <name type="scientific">Parabacteroides gordonii MS-1 = DSM 23371</name>
    <dbReference type="NCBI Taxonomy" id="1203610"/>
    <lineage>
        <taxon>Bacteria</taxon>
        <taxon>Pseudomonadati</taxon>
        <taxon>Bacteroidota</taxon>
        <taxon>Bacteroidia</taxon>
        <taxon>Bacteroidales</taxon>
        <taxon>Tannerellaceae</taxon>
        <taxon>Parabacteroides</taxon>
    </lineage>
</organism>
<dbReference type="Proteomes" id="UP000033035">
    <property type="component" value="Unassembled WGS sequence"/>
</dbReference>
<dbReference type="InterPro" id="IPR046878">
    <property type="entry name" value="Big_14"/>
</dbReference>
<sequence length="327" mass="37134">MRSVILYNLLLCILLTGCTNKQKQPTIIGGASGTTEITIADTDTQQYDIDAPIPLSEIEQYNKRVTLKRIPNVTITHPDAYKIKTQKPVYTTKTNEIILDVVNVDAPSAELEYHRMEQWENGEWIEFPFIDNMGFAGVGRTLSKGDTLPEHISMSEFKYLLEPNKYKIHFYVFANIYTYCTVTDNSIQSVKNSEMKGAFKFRVLNSKNDSLHILFENHTNLSVQPIFLPSVGTDELHNVHPYARSGWIGEVKWMKSHALLKGGEAMLFSIPISWDTNGLQSRHDKESFKAGILAPGKYKIGLQIEVYMETEFKVEYSPIPLQSTEAT</sequence>
<feature type="domain" description="Bacterial Ig-like" evidence="1">
    <location>
        <begin position="81"/>
        <end position="169"/>
    </location>
</feature>
<reference evidence="2 3" key="1">
    <citation type="submission" date="2013-04" db="EMBL/GenBank/DDBJ databases">
        <title>The Genome Sequence of Parabacteroides gordonii DSM 23371.</title>
        <authorList>
            <consortium name="The Broad Institute Genomics Platform"/>
            <person name="Earl A."/>
            <person name="Ward D."/>
            <person name="Feldgarden M."/>
            <person name="Gevers D."/>
            <person name="Martens E."/>
            <person name="Sakamoto M."/>
            <person name="Benno Y."/>
            <person name="Suzuki N."/>
            <person name="Matsunaga N."/>
            <person name="Koshihara K."/>
            <person name="Seki M."/>
            <person name="Komiya H."/>
            <person name="Walker B."/>
            <person name="Young S."/>
            <person name="Zeng Q."/>
            <person name="Gargeya S."/>
            <person name="Fitzgerald M."/>
            <person name="Haas B."/>
            <person name="Abouelleil A."/>
            <person name="Allen A.W."/>
            <person name="Alvarado L."/>
            <person name="Arachchi H.M."/>
            <person name="Berlin A.M."/>
            <person name="Chapman S.B."/>
            <person name="Gainer-Dewar J."/>
            <person name="Goldberg J."/>
            <person name="Griggs A."/>
            <person name="Gujja S."/>
            <person name="Hansen M."/>
            <person name="Howarth C."/>
            <person name="Imamovic A."/>
            <person name="Ireland A."/>
            <person name="Larimer J."/>
            <person name="McCowan C."/>
            <person name="Murphy C."/>
            <person name="Pearson M."/>
            <person name="Poon T.W."/>
            <person name="Priest M."/>
            <person name="Roberts A."/>
            <person name="Saif S."/>
            <person name="Shea T."/>
            <person name="Sisk P."/>
            <person name="Sykes S."/>
            <person name="Wortman J."/>
            <person name="Nusbaum C."/>
            <person name="Birren B."/>
        </authorList>
    </citation>
    <scope>NUCLEOTIDE SEQUENCE [LARGE SCALE GENOMIC DNA]</scope>
    <source>
        <strain evidence="2 3">MS-1</strain>
    </source>
</reference>
<dbReference type="PATRIC" id="fig|1203610.3.peg.353"/>
<protein>
    <recommendedName>
        <fullName evidence="1">Bacterial Ig-like domain-containing protein</fullName>
    </recommendedName>
</protein>
<dbReference type="RefSeq" id="WP_087880950.1">
    <property type="nucleotide sequence ID" value="NZ_KE386766.1"/>
</dbReference>
<dbReference type="PROSITE" id="PS51257">
    <property type="entry name" value="PROKAR_LIPOPROTEIN"/>
    <property type="match status" value="1"/>
</dbReference>
<evidence type="ECO:0000313" key="2">
    <source>
        <dbReference type="EMBL" id="KKB60455.1"/>
    </source>
</evidence>
<evidence type="ECO:0000313" key="3">
    <source>
        <dbReference type="Proteomes" id="UP000033035"/>
    </source>
</evidence>
<accession>A0A0F5JS51</accession>
<comment type="caution">
    <text evidence="2">The sequence shown here is derived from an EMBL/GenBank/DDBJ whole genome shotgun (WGS) entry which is preliminary data.</text>
</comment>
<dbReference type="HOGENOM" id="CLU_893257_0_0_10"/>